<keyword evidence="1" id="KW-0378">Hydrolase</keyword>
<dbReference type="InterPro" id="IPR052016">
    <property type="entry name" value="Bact_Sigma-Reg"/>
</dbReference>
<dbReference type="PANTHER" id="PTHR43156">
    <property type="entry name" value="STAGE II SPORULATION PROTEIN E-RELATED"/>
    <property type="match status" value="1"/>
</dbReference>
<dbReference type="Proteomes" id="UP000316747">
    <property type="component" value="Unassembled WGS sequence"/>
</dbReference>
<name>A0A543HJZ7_9MICO</name>
<reference evidence="4 5" key="1">
    <citation type="submission" date="2019-06" db="EMBL/GenBank/DDBJ databases">
        <title>Genome sequencing of plant associated microbes to promote plant fitness in Sorghum bicolor and Oryza sativa.</title>
        <authorList>
            <person name="Coleman-Derr D."/>
        </authorList>
    </citation>
    <scope>NUCLEOTIDE SEQUENCE [LARGE SCALE GENOMIC DNA]</scope>
    <source>
        <strain evidence="4 5">KV-663</strain>
    </source>
</reference>
<keyword evidence="5" id="KW-1185">Reference proteome</keyword>
<feature type="transmembrane region" description="Helical" evidence="2">
    <location>
        <begin position="79"/>
        <end position="97"/>
    </location>
</feature>
<gene>
    <name evidence="4" type="ORF">FBY41_3950</name>
</gene>
<keyword evidence="2" id="KW-1133">Transmembrane helix</keyword>
<protein>
    <submittedName>
        <fullName evidence="4">Stage II sporulation protein E</fullName>
    </submittedName>
</protein>
<evidence type="ECO:0000313" key="4">
    <source>
        <dbReference type="EMBL" id="TQM58579.1"/>
    </source>
</evidence>
<keyword evidence="2" id="KW-0812">Transmembrane</keyword>
<dbReference type="InterPro" id="IPR036457">
    <property type="entry name" value="PPM-type-like_dom_sf"/>
</dbReference>
<dbReference type="AlphaFoldDB" id="A0A543HJZ7"/>
<dbReference type="RefSeq" id="WP_141846108.1">
    <property type="nucleotide sequence ID" value="NZ_VFPM01000003.1"/>
</dbReference>
<dbReference type="PANTHER" id="PTHR43156:SF2">
    <property type="entry name" value="STAGE II SPORULATION PROTEIN E"/>
    <property type="match status" value="1"/>
</dbReference>
<evidence type="ECO:0000256" key="2">
    <source>
        <dbReference type="SAM" id="Phobius"/>
    </source>
</evidence>
<proteinExistence type="predicted"/>
<dbReference type="GO" id="GO:0016791">
    <property type="term" value="F:phosphatase activity"/>
    <property type="evidence" value="ECO:0007669"/>
    <property type="project" value="TreeGrafter"/>
</dbReference>
<dbReference type="EMBL" id="VFPM01000003">
    <property type="protein sequence ID" value="TQM58579.1"/>
    <property type="molecule type" value="Genomic_DNA"/>
</dbReference>
<keyword evidence="2" id="KW-0472">Membrane</keyword>
<sequence length="371" mass="39337">MAINESIVSRRARYPAGPVRRLRSFGQWLVRAPWLIVTSFLLLGVVVSLAIAVWPQQVPWGVYTFLVVASGLFLEPRLLIVVFVGLFLAMATLGVVLGTAKSATLGAQLVTVATMVLMLWLSHARAEAGVVGVGGESMLVDMRDRLRAQGELPTLPPPWGAEVALESAYGDGFAGDFVVANRSTDGRMLEVALVDVSGKGREAGARSLLLSGALGGLLGEMSEGGFLPSANNHLLRLRWSEGFATAVHVALDLETGEFTIGYAGHPAAAQYAAGSGRWRMLAGGRGPLLGVIEGAQFPRESGVIRRGDALVLYSDGVIEARDKALTDGIDRMLGRAESFIRTGFEGLAQRLCDQAAAGLGDDRAVVTIWRG</sequence>
<organism evidence="4 5">
    <name type="scientific">Humibacillus xanthopallidus</name>
    <dbReference type="NCBI Taxonomy" id="412689"/>
    <lineage>
        <taxon>Bacteria</taxon>
        <taxon>Bacillati</taxon>
        <taxon>Actinomycetota</taxon>
        <taxon>Actinomycetes</taxon>
        <taxon>Micrococcales</taxon>
        <taxon>Intrasporangiaceae</taxon>
        <taxon>Humibacillus</taxon>
    </lineage>
</organism>
<evidence type="ECO:0000259" key="3">
    <source>
        <dbReference type="SMART" id="SM00331"/>
    </source>
</evidence>
<dbReference type="SMART" id="SM00331">
    <property type="entry name" value="PP2C_SIG"/>
    <property type="match status" value="1"/>
</dbReference>
<dbReference type="InterPro" id="IPR001932">
    <property type="entry name" value="PPM-type_phosphatase-like_dom"/>
</dbReference>
<feature type="transmembrane region" description="Helical" evidence="2">
    <location>
        <begin position="103"/>
        <end position="121"/>
    </location>
</feature>
<evidence type="ECO:0000256" key="1">
    <source>
        <dbReference type="ARBA" id="ARBA00022801"/>
    </source>
</evidence>
<evidence type="ECO:0000313" key="5">
    <source>
        <dbReference type="Proteomes" id="UP000316747"/>
    </source>
</evidence>
<feature type="domain" description="PPM-type phosphatase" evidence="3">
    <location>
        <begin position="160"/>
        <end position="370"/>
    </location>
</feature>
<dbReference type="OrthoDB" id="4935951at2"/>
<comment type="caution">
    <text evidence="4">The sequence shown here is derived from an EMBL/GenBank/DDBJ whole genome shotgun (WGS) entry which is preliminary data.</text>
</comment>
<dbReference type="Pfam" id="PF07228">
    <property type="entry name" value="SpoIIE"/>
    <property type="match status" value="1"/>
</dbReference>
<feature type="transmembrane region" description="Helical" evidence="2">
    <location>
        <begin position="28"/>
        <end position="52"/>
    </location>
</feature>
<accession>A0A543HJZ7</accession>
<dbReference type="Gene3D" id="3.60.40.10">
    <property type="entry name" value="PPM-type phosphatase domain"/>
    <property type="match status" value="1"/>
</dbReference>